<dbReference type="SUPFAM" id="SSF48498">
    <property type="entry name" value="Tetracyclin repressor-like, C-terminal domain"/>
    <property type="match status" value="1"/>
</dbReference>
<dbReference type="AlphaFoldDB" id="A0A1Q9LLU4"/>
<dbReference type="InterPro" id="IPR036271">
    <property type="entry name" value="Tet_transcr_reg_TetR-rel_C_sf"/>
</dbReference>
<accession>A0A1Q9LLU4</accession>
<keyword evidence="1" id="KW-0678">Repressor</keyword>
<evidence type="ECO:0000256" key="1">
    <source>
        <dbReference type="ARBA" id="ARBA00022491"/>
    </source>
</evidence>
<dbReference type="PRINTS" id="PR00455">
    <property type="entry name" value="HTHTETR"/>
</dbReference>
<evidence type="ECO:0000256" key="2">
    <source>
        <dbReference type="ARBA" id="ARBA00023015"/>
    </source>
</evidence>
<sequence>MPEVRDRVVRAAVTLFARKGFEATTVREVVAEAGVTKGALYHYFDSKEDLLVEVYRTMQTAQRRRMEAIADSDLDLPTRLHTIIADVVETTIADLDEAVVFFQSFHLLDPTHQNLVRAERRAYHDRVKALVEEGQRAGVFRADIPATVVVNYHFGAVHRLGLWYRPDGPLSPEELGLHFADMTLASLAPPT</sequence>
<dbReference type="InterPro" id="IPR023772">
    <property type="entry name" value="DNA-bd_HTH_TetR-type_CS"/>
</dbReference>
<organism evidence="7 8">
    <name type="scientific">Actinokineospora bangkokensis</name>
    <dbReference type="NCBI Taxonomy" id="1193682"/>
    <lineage>
        <taxon>Bacteria</taxon>
        <taxon>Bacillati</taxon>
        <taxon>Actinomycetota</taxon>
        <taxon>Actinomycetes</taxon>
        <taxon>Pseudonocardiales</taxon>
        <taxon>Pseudonocardiaceae</taxon>
        <taxon>Actinokineospora</taxon>
    </lineage>
</organism>
<dbReference type="Pfam" id="PF00440">
    <property type="entry name" value="TetR_N"/>
    <property type="match status" value="1"/>
</dbReference>
<dbReference type="PANTHER" id="PTHR30055">
    <property type="entry name" value="HTH-TYPE TRANSCRIPTIONAL REGULATOR RUTR"/>
    <property type="match status" value="1"/>
</dbReference>
<dbReference type="Pfam" id="PF17932">
    <property type="entry name" value="TetR_C_24"/>
    <property type="match status" value="1"/>
</dbReference>
<evidence type="ECO:0000256" key="4">
    <source>
        <dbReference type="ARBA" id="ARBA00023163"/>
    </source>
</evidence>
<name>A0A1Q9LLU4_9PSEU</name>
<dbReference type="InterPro" id="IPR050109">
    <property type="entry name" value="HTH-type_TetR-like_transc_reg"/>
</dbReference>
<proteinExistence type="predicted"/>
<gene>
    <name evidence="7" type="ORF">BJP25_18655</name>
</gene>
<dbReference type="PROSITE" id="PS01081">
    <property type="entry name" value="HTH_TETR_1"/>
    <property type="match status" value="1"/>
</dbReference>
<evidence type="ECO:0000313" key="8">
    <source>
        <dbReference type="Proteomes" id="UP000186040"/>
    </source>
</evidence>
<dbReference type="GO" id="GO:0000976">
    <property type="term" value="F:transcription cis-regulatory region binding"/>
    <property type="evidence" value="ECO:0007669"/>
    <property type="project" value="TreeGrafter"/>
</dbReference>
<dbReference type="OrthoDB" id="9779746at2"/>
<dbReference type="EMBL" id="MKQR01000013">
    <property type="protein sequence ID" value="OLR92985.1"/>
    <property type="molecule type" value="Genomic_DNA"/>
</dbReference>
<evidence type="ECO:0000259" key="6">
    <source>
        <dbReference type="PROSITE" id="PS50977"/>
    </source>
</evidence>
<dbReference type="InterPro" id="IPR041490">
    <property type="entry name" value="KstR2_TetR_C"/>
</dbReference>
<dbReference type="RefSeq" id="WP_075975251.1">
    <property type="nucleotide sequence ID" value="NZ_MKQR01000013.1"/>
</dbReference>
<keyword evidence="3 5" id="KW-0238">DNA-binding</keyword>
<dbReference type="InterPro" id="IPR001647">
    <property type="entry name" value="HTH_TetR"/>
</dbReference>
<evidence type="ECO:0000256" key="5">
    <source>
        <dbReference type="PROSITE-ProRule" id="PRU00335"/>
    </source>
</evidence>
<feature type="DNA-binding region" description="H-T-H motif" evidence="5">
    <location>
        <begin position="25"/>
        <end position="44"/>
    </location>
</feature>
<reference evidence="7 8" key="1">
    <citation type="submission" date="2016-10" db="EMBL/GenBank/DDBJ databases">
        <title>The Draft Genome Sequence of Actinokineospora bangkokensis 44EHWT reveals the biosynthetic pathway of antifungal compounds Thailandins with unusual extender unit butylmalonyl-CoA.</title>
        <authorList>
            <person name="Greule A."/>
            <person name="Intra B."/>
            <person name="Flemming S."/>
            <person name="Rommel M.G."/>
            <person name="Panbangred W."/>
            <person name="Bechthold A."/>
        </authorList>
    </citation>
    <scope>NUCLEOTIDE SEQUENCE [LARGE SCALE GENOMIC DNA]</scope>
    <source>
        <strain evidence="7 8">44EHW</strain>
    </source>
</reference>
<dbReference type="PANTHER" id="PTHR30055:SF175">
    <property type="entry name" value="HTH-TYPE TRANSCRIPTIONAL REPRESSOR KSTR2"/>
    <property type="match status" value="1"/>
</dbReference>
<evidence type="ECO:0000313" key="7">
    <source>
        <dbReference type="EMBL" id="OLR92985.1"/>
    </source>
</evidence>
<evidence type="ECO:0000256" key="3">
    <source>
        <dbReference type="ARBA" id="ARBA00023125"/>
    </source>
</evidence>
<dbReference type="PROSITE" id="PS50977">
    <property type="entry name" value="HTH_TETR_2"/>
    <property type="match status" value="1"/>
</dbReference>
<dbReference type="Proteomes" id="UP000186040">
    <property type="component" value="Unassembled WGS sequence"/>
</dbReference>
<protein>
    <submittedName>
        <fullName evidence="7">TetR family transcriptional regulator</fullName>
    </submittedName>
</protein>
<dbReference type="Gene3D" id="1.10.10.60">
    <property type="entry name" value="Homeodomain-like"/>
    <property type="match status" value="1"/>
</dbReference>
<keyword evidence="4" id="KW-0804">Transcription</keyword>
<comment type="caution">
    <text evidence="7">The sequence shown here is derived from an EMBL/GenBank/DDBJ whole genome shotgun (WGS) entry which is preliminary data.</text>
</comment>
<dbReference type="GO" id="GO:0003700">
    <property type="term" value="F:DNA-binding transcription factor activity"/>
    <property type="evidence" value="ECO:0007669"/>
    <property type="project" value="TreeGrafter"/>
</dbReference>
<dbReference type="InterPro" id="IPR009057">
    <property type="entry name" value="Homeodomain-like_sf"/>
</dbReference>
<dbReference type="SUPFAM" id="SSF46689">
    <property type="entry name" value="Homeodomain-like"/>
    <property type="match status" value="1"/>
</dbReference>
<keyword evidence="8" id="KW-1185">Reference proteome</keyword>
<keyword evidence="2" id="KW-0805">Transcription regulation</keyword>
<feature type="domain" description="HTH tetR-type" evidence="6">
    <location>
        <begin position="2"/>
        <end position="62"/>
    </location>
</feature>
<dbReference type="Gene3D" id="1.10.357.10">
    <property type="entry name" value="Tetracycline Repressor, domain 2"/>
    <property type="match status" value="1"/>
</dbReference>
<dbReference type="STRING" id="1193682.BJP25_18655"/>